<comment type="caution">
    <text evidence="3">The sequence shown here is derived from an EMBL/GenBank/DDBJ whole genome shotgun (WGS) entry which is preliminary data.</text>
</comment>
<dbReference type="RefSeq" id="WP_144727864.1">
    <property type="nucleotide sequence ID" value="NZ_CAWOWR010000147.1"/>
</dbReference>
<dbReference type="Pfam" id="PF01396">
    <property type="entry name" value="Zn_ribbon_Top1"/>
    <property type="match status" value="1"/>
</dbReference>
<dbReference type="Proteomes" id="UP000319941">
    <property type="component" value="Unassembled WGS sequence"/>
</dbReference>
<proteinExistence type="predicted"/>
<gene>
    <name evidence="3" type="ORF">FQP86_13695</name>
</gene>
<dbReference type="GO" id="GO:0003677">
    <property type="term" value="F:DNA binding"/>
    <property type="evidence" value="ECO:0007669"/>
    <property type="project" value="InterPro"/>
</dbReference>
<keyword evidence="1" id="KW-0812">Transmembrane</keyword>
<feature type="domain" description="NERD" evidence="2">
    <location>
        <begin position="33"/>
        <end position="150"/>
    </location>
</feature>
<dbReference type="EMBL" id="VNFH01000009">
    <property type="protein sequence ID" value="TVU68817.1"/>
    <property type="molecule type" value="Genomic_DNA"/>
</dbReference>
<dbReference type="SUPFAM" id="SSF57783">
    <property type="entry name" value="Zinc beta-ribbon"/>
    <property type="match status" value="1"/>
</dbReference>
<dbReference type="Gene3D" id="3.30.65.10">
    <property type="entry name" value="Bacterial Topoisomerase I, domain 1"/>
    <property type="match status" value="1"/>
</dbReference>
<keyword evidence="4" id="KW-1185">Reference proteome</keyword>
<accession>A0A558HI86</accession>
<dbReference type="AlphaFoldDB" id="A0A558HI86"/>
<evidence type="ECO:0000256" key="1">
    <source>
        <dbReference type="SAM" id="Phobius"/>
    </source>
</evidence>
<keyword evidence="1" id="KW-0472">Membrane</keyword>
<evidence type="ECO:0000313" key="4">
    <source>
        <dbReference type="Proteomes" id="UP000319941"/>
    </source>
</evidence>
<name>A0A558HI86_9GAMM</name>
<dbReference type="InterPro" id="IPR011528">
    <property type="entry name" value="NERD"/>
</dbReference>
<organism evidence="3 4">
    <name type="scientific">Cobetia crustatorum</name>
    <dbReference type="NCBI Taxonomy" id="553385"/>
    <lineage>
        <taxon>Bacteria</taxon>
        <taxon>Pseudomonadati</taxon>
        <taxon>Pseudomonadota</taxon>
        <taxon>Gammaproteobacteria</taxon>
        <taxon>Oceanospirillales</taxon>
        <taxon>Halomonadaceae</taxon>
        <taxon>Cobetia</taxon>
    </lineage>
</organism>
<sequence length="256" mass="29006">MDFTPVITQVWSMFAWILPLVLIVGIFKSSWFKGILGEWLVSWVARRRLDKHVYRAVHNITLKTPDGTTQIDHVLLSPYGCFVLETKNMKGWIFGSEKQARWTQKLHRRSFSFQNPLRQNYKHLKALEATLGVPSEHLHSVIIFVGSAVLKTEMPPNVTRGTGFVSYIRSFKTPVFSEAQVEAMHEALLTGRLAPTLATHRAHVKHLKQRNESPATRQCPKCGSAMVVRVVKSGPKQGQQFLGCSTFPKCRITQAL</sequence>
<protein>
    <submittedName>
        <fullName evidence="3">Nuclease</fullName>
    </submittedName>
</protein>
<keyword evidence="1" id="KW-1133">Transmembrane helix</keyword>
<dbReference type="GO" id="GO:0003916">
    <property type="term" value="F:DNA topoisomerase activity"/>
    <property type="evidence" value="ECO:0007669"/>
    <property type="project" value="InterPro"/>
</dbReference>
<dbReference type="InterPro" id="IPR013498">
    <property type="entry name" value="Topo_IA_Znf"/>
</dbReference>
<dbReference type="Pfam" id="PF08378">
    <property type="entry name" value="NERD"/>
    <property type="match status" value="1"/>
</dbReference>
<dbReference type="PROSITE" id="PS50965">
    <property type="entry name" value="NERD"/>
    <property type="match status" value="1"/>
</dbReference>
<evidence type="ECO:0000259" key="2">
    <source>
        <dbReference type="PROSITE" id="PS50965"/>
    </source>
</evidence>
<reference evidence="3 4" key="1">
    <citation type="submission" date="2019-07" db="EMBL/GenBank/DDBJ databases">
        <title>Diversity of Bacteria from Kongsfjorden, Arctic.</title>
        <authorList>
            <person name="Yu Y."/>
        </authorList>
    </citation>
    <scope>NUCLEOTIDE SEQUENCE [LARGE SCALE GENOMIC DNA]</scope>
    <source>
        <strain evidence="3 4">SM1923</strain>
    </source>
</reference>
<dbReference type="OrthoDB" id="5782056at2"/>
<evidence type="ECO:0000313" key="3">
    <source>
        <dbReference type="EMBL" id="TVU68817.1"/>
    </source>
</evidence>
<dbReference type="GO" id="GO:0005694">
    <property type="term" value="C:chromosome"/>
    <property type="evidence" value="ECO:0007669"/>
    <property type="project" value="InterPro"/>
</dbReference>
<dbReference type="GO" id="GO:0006265">
    <property type="term" value="P:DNA topological change"/>
    <property type="evidence" value="ECO:0007669"/>
    <property type="project" value="InterPro"/>
</dbReference>
<feature type="transmembrane region" description="Helical" evidence="1">
    <location>
        <begin position="6"/>
        <end position="27"/>
    </location>
</feature>